<keyword evidence="1" id="KW-1133">Transmembrane helix</keyword>
<protein>
    <submittedName>
        <fullName evidence="2">Uncharacterized protein</fullName>
    </submittedName>
</protein>
<proteinExistence type="predicted"/>
<sequence length="82" mass="9333">MHGHGKVPMFRMKPNKGTLAIAIVVLLLGVLFFFEGHRDPGDIPAHERANLLLAISVVVSGLLFIVSTGRMWFKHLWHDRYR</sequence>
<keyword evidence="1" id="KW-0812">Transmembrane</keyword>
<keyword evidence="3" id="KW-1185">Reference proteome</keyword>
<keyword evidence="1" id="KW-0472">Membrane</keyword>
<organism evidence="2 3">
    <name type="scientific">Pontiella desulfatans</name>
    <dbReference type="NCBI Taxonomy" id="2750659"/>
    <lineage>
        <taxon>Bacteria</taxon>
        <taxon>Pseudomonadati</taxon>
        <taxon>Kiritimatiellota</taxon>
        <taxon>Kiritimatiellia</taxon>
        <taxon>Kiritimatiellales</taxon>
        <taxon>Pontiellaceae</taxon>
        <taxon>Pontiella</taxon>
    </lineage>
</organism>
<dbReference type="AlphaFoldDB" id="A0A6C2UBV8"/>
<evidence type="ECO:0000313" key="2">
    <source>
        <dbReference type="EMBL" id="VGO17648.1"/>
    </source>
</evidence>
<dbReference type="EMBL" id="CAAHFG010000005">
    <property type="protein sequence ID" value="VGO17648.1"/>
    <property type="molecule type" value="Genomic_DNA"/>
</dbReference>
<dbReference type="Proteomes" id="UP000366872">
    <property type="component" value="Unassembled WGS sequence"/>
</dbReference>
<accession>A0A6C2UBV8</accession>
<reference evidence="2 3" key="1">
    <citation type="submission" date="2019-04" db="EMBL/GenBank/DDBJ databases">
        <authorList>
            <person name="Van Vliet M D."/>
        </authorList>
    </citation>
    <scope>NUCLEOTIDE SEQUENCE [LARGE SCALE GENOMIC DNA]</scope>
    <source>
        <strain evidence="2 3">F1</strain>
    </source>
</reference>
<gene>
    <name evidence="2" type="ORF">PDESU_06249</name>
</gene>
<feature type="transmembrane region" description="Helical" evidence="1">
    <location>
        <begin position="49"/>
        <end position="73"/>
    </location>
</feature>
<evidence type="ECO:0000313" key="3">
    <source>
        <dbReference type="Proteomes" id="UP000366872"/>
    </source>
</evidence>
<name>A0A6C2UBV8_PONDE</name>
<evidence type="ECO:0000256" key="1">
    <source>
        <dbReference type="SAM" id="Phobius"/>
    </source>
</evidence>